<keyword evidence="2" id="KW-1185">Reference proteome</keyword>
<reference evidence="1 2" key="1">
    <citation type="submission" date="2024-01" db="EMBL/GenBank/DDBJ databases">
        <title>Genome assemblies of Stephania.</title>
        <authorList>
            <person name="Yang L."/>
        </authorList>
    </citation>
    <scope>NUCLEOTIDE SEQUENCE [LARGE SCALE GENOMIC DNA]</scope>
    <source>
        <strain evidence="1">QJT</strain>
        <tissue evidence="1">Leaf</tissue>
    </source>
</reference>
<evidence type="ECO:0000313" key="2">
    <source>
        <dbReference type="Proteomes" id="UP001417504"/>
    </source>
</evidence>
<proteinExistence type="predicted"/>
<organism evidence="1 2">
    <name type="scientific">Stephania japonica</name>
    <dbReference type="NCBI Taxonomy" id="461633"/>
    <lineage>
        <taxon>Eukaryota</taxon>
        <taxon>Viridiplantae</taxon>
        <taxon>Streptophyta</taxon>
        <taxon>Embryophyta</taxon>
        <taxon>Tracheophyta</taxon>
        <taxon>Spermatophyta</taxon>
        <taxon>Magnoliopsida</taxon>
        <taxon>Ranunculales</taxon>
        <taxon>Menispermaceae</taxon>
        <taxon>Menispermoideae</taxon>
        <taxon>Cissampelideae</taxon>
        <taxon>Stephania</taxon>
    </lineage>
</organism>
<comment type="caution">
    <text evidence="1">The sequence shown here is derived from an EMBL/GenBank/DDBJ whole genome shotgun (WGS) entry which is preliminary data.</text>
</comment>
<sequence>MHNSIPRIHFPHFNKTDDVMKDTTPLHTCLVESCGRFDFLHVCMSHGMFYGTVAYASGIYRAFFKIACIQTFS</sequence>
<accession>A0AAP0IVF3</accession>
<evidence type="ECO:0000313" key="1">
    <source>
        <dbReference type="EMBL" id="KAK9122479.1"/>
    </source>
</evidence>
<name>A0AAP0IVF3_9MAGN</name>
<protein>
    <submittedName>
        <fullName evidence="1">Uncharacterized protein</fullName>
    </submittedName>
</protein>
<gene>
    <name evidence="1" type="ORF">Sjap_012081</name>
</gene>
<dbReference type="EMBL" id="JBBNAE010000005">
    <property type="protein sequence ID" value="KAK9122479.1"/>
    <property type="molecule type" value="Genomic_DNA"/>
</dbReference>
<dbReference type="Proteomes" id="UP001417504">
    <property type="component" value="Unassembled WGS sequence"/>
</dbReference>
<dbReference type="AlphaFoldDB" id="A0AAP0IVF3"/>